<name>A0ABW0GH23_9PROT</name>
<protein>
    <submittedName>
        <fullName evidence="2">Phage tail length tape measure family protein</fullName>
    </submittedName>
</protein>
<proteinExistence type="predicted"/>
<dbReference type="EMBL" id="JBHSLC010000114">
    <property type="protein sequence ID" value="MFC5359447.1"/>
    <property type="molecule type" value="Genomic_DNA"/>
</dbReference>
<evidence type="ECO:0000313" key="2">
    <source>
        <dbReference type="EMBL" id="MFC5359447.1"/>
    </source>
</evidence>
<gene>
    <name evidence="2" type="ORF">ACFPMG_31070</name>
</gene>
<dbReference type="PANTHER" id="PTHR34491:SF74">
    <property type="entry name" value="DUF4456 DOMAIN-CONTAINING PROTEIN"/>
    <property type="match status" value="1"/>
</dbReference>
<organism evidence="2 3">
    <name type="scientific">Azospirillum himalayense</name>
    <dbReference type="NCBI Taxonomy" id="654847"/>
    <lineage>
        <taxon>Bacteria</taxon>
        <taxon>Pseudomonadati</taxon>
        <taxon>Pseudomonadota</taxon>
        <taxon>Alphaproteobacteria</taxon>
        <taxon>Rhodospirillales</taxon>
        <taxon>Azospirillaceae</taxon>
        <taxon>Azospirillum</taxon>
    </lineage>
</organism>
<dbReference type="Proteomes" id="UP001596166">
    <property type="component" value="Unassembled WGS sequence"/>
</dbReference>
<dbReference type="PANTHER" id="PTHR34491">
    <property type="entry name" value="A-TYPE INCLUSION PROTEIN, PUTATIVE-RELATED"/>
    <property type="match status" value="1"/>
</dbReference>
<dbReference type="InterPro" id="IPR009628">
    <property type="entry name" value="Phage_tape_measure_N"/>
</dbReference>
<feature type="domain" description="Bacteriophage tail tape measure N-terminal" evidence="1">
    <location>
        <begin position="632"/>
        <end position="829"/>
    </location>
</feature>
<dbReference type="RefSeq" id="WP_376999482.1">
    <property type="nucleotide sequence ID" value="NZ_JBHSLC010000114.1"/>
</dbReference>
<evidence type="ECO:0000313" key="3">
    <source>
        <dbReference type="Proteomes" id="UP001596166"/>
    </source>
</evidence>
<dbReference type="Pfam" id="PF06791">
    <property type="entry name" value="TMP_2"/>
    <property type="match status" value="1"/>
</dbReference>
<sequence>MTDMRLARLTVDNGSVAEDLRKIQGLFDAVGGSVENTTKRLTGTSREFQAIARQAGVVTDAGAKIVRVFGEAKAAIDKGSVSAEDGARAMSTLAKTVGITGQGLVEFVNTARASRATLEGLTEGTKEYREATAAHNRTLAEAIQKQQEKRRADEEAARKAQEATETTLRNARAVQALAEEMDSSTAAQNRFAAKQQEVIDLFVAGDLNGRQFARAMEHVSNSFDPAVIEARKLQVEYQNLLAKYDPVRAAVREHGQEVARATAILDKSNASEQVRAAVLKGIADAYDPATRAANERTAALKREEEAQAALMSSYREQAALARSNAEGQDTWNAYAGVTMPKPKSAKESADVFGPMLEKQVLADEWESLIALEGFAQKERVAQTKAAVASNWEAQLTMDAWGVAEAKARLAAEWQGMLAVEEIKATERVALTKAAVAERWEAQIAMEGFAAAEAKAKLAQEWEGMLAAEGFAQKERLAQLEHHAAQVMQAELDMASFDAPAKFNRLVASYDRESTDALKYANALGELRSSAAAAGVPLEQLAAAEEKLAAKMSPAALAAKRQADELAELRRAIDPMGERLRDLEAKKLKLDEAFAAGKLEGGRAEYEALSAAYEKHRLQLVRSTEAAEGFAGKIGLTRAQMTALAPQINDVVSGLMMGQPPMMIFVQQSGQIVQALQAGGAELPKFTAGTLALVSGYVALAAGFAATIYAVQSYRSEVKEVERVNALVGKSAGMTTAALLDQAKAVGDVAGISTSNAREIQNAYLGTGKIGGTVLADLTAATKGWSLATGQEVEAARGDLAALFADPSKAVDDLTAKYGMFDDAQRQLIKNYQAQGNLERAQAVLLQGIEDKAKAAAERMSSLGKAWEWIKKQAEDGVDWVGENGGQPSRQKQIEMLQLRQANGVYLTSGLRQADADELAALQQFEQDDAIQAWAAKVRAEFVRLSNATGDFARSIDPALAAANNMTNAEKLLDKAVSENVITRGEASRLMGLYREQVDSVTGSIAALSRQAANFNAPAGFERKFAAALDQATNGGKVPLTGDQANDLRANLADVAVGEVRDQTAQVQRQATAQRLLAGAISDTARAQAQARGQFAEVIAQYPDLDSKTAQASLTTKDFGTFLKGLPAPLQDLWKSMDASTAAQLAGSMNQATAEMRLQVDAAVRLAEAAGMGEAAQRRANIENQVAASRLKGLEAVTRTASEALEASTRLQIHNEFARGIDQEVAATARLVDAMSKGATATRDAEIYNAAYLQTLRETTPAEANWGEKLQANIDLLNRKAKASDSKAFADYGKQLEAQTRQLDLQQKMVGVSPQQAGRLQAEADISELLIRQGRTYESLTDAERKVIDAARERAVANADLEVTIQRQQDAYQTLANSLERAFDRVGDALVDVFIRGEGKAVNFGSVARGILASLLSDMIKMSLVNPLANAAFGTNRGTLFDLAGSPANQSGSMGMGDMLSLGKIGDSWSSSMAGIDAWTARNLPGVFSIDVPLNTGQVAQQAAQIGTGARELASNAMPSAGAGGSGALPFSASQALQGLGVAANAFGAFSSFRNGQVASGVGSVVGAGAGIASLLGVGGALMGPLAIAAPLVGTLVQSFIKEKPSNREGNVSIDFGTGATTVGGQEGKKFSAENRQAAQGIGSQIQQLAATLEALLPGQQIKGRGLIAVGDRDGLRAEYSGEKAEFGKEDTAGLVNWFTKQFAEDMRDGFERGDLTEQVASNLQLVLDKGITGSVEQFIADLQLAATDFAKVFDMLGKAQPDQTATAIQAAAQSFTSTRDAAEKLGLSVTGLADSFRAGADRILDAGIRAAQGFDGVDRAMSINATFEANAVALLAAGQDPAKAIKLYGAQMSALVNSLDVRQLEEMAKTLKGVDDVAVAFADERRRQLIQANRDTFEGDAASRLQAARLAMGQISQDQYDWLTLETKQAAELADVTDGVLRSRMLEVQAVERQVLAYQQSTAAAEKAAAAAAAKAAEDEKAAAVQASAAQKVAGTIQSLTSYASGLAFSDLSALAPEQQYSLATSQFNAVSGAAVAGDYNSLSQLQSYSDAYLRTARQQFGSGQGYADAFAKVTDVLSRVATVEPDRLTSSAMAMETRTQTATLVDELRSLKAEVSALRAQVAADGMKPARVA</sequence>
<keyword evidence="3" id="KW-1185">Reference proteome</keyword>
<accession>A0ABW0GH23</accession>
<reference evidence="3" key="1">
    <citation type="journal article" date="2019" name="Int. J. Syst. Evol. Microbiol.">
        <title>The Global Catalogue of Microorganisms (GCM) 10K type strain sequencing project: providing services to taxonomists for standard genome sequencing and annotation.</title>
        <authorList>
            <consortium name="The Broad Institute Genomics Platform"/>
            <consortium name="The Broad Institute Genome Sequencing Center for Infectious Disease"/>
            <person name="Wu L."/>
            <person name="Ma J."/>
        </authorList>
    </citation>
    <scope>NUCLEOTIDE SEQUENCE [LARGE SCALE GENOMIC DNA]</scope>
    <source>
        <strain evidence="3">CCUG 58760</strain>
    </source>
</reference>
<evidence type="ECO:0000259" key="1">
    <source>
        <dbReference type="Pfam" id="PF06791"/>
    </source>
</evidence>
<comment type="caution">
    <text evidence="2">The sequence shown here is derived from an EMBL/GenBank/DDBJ whole genome shotgun (WGS) entry which is preliminary data.</text>
</comment>